<proteinExistence type="inferred from homology"/>
<feature type="region of interest" description="Disordered" evidence="8">
    <location>
        <begin position="190"/>
        <end position="317"/>
    </location>
</feature>
<feature type="region of interest" description="Disordered" evidence="8">
    <location>
        <begin position="126"/>
        <end position="158"/>
    </location>
</feature>
<feature type="compositionally biased region" description="Polar residues" evidence="8">
    <location>
        <begin position="138"/>
        <end position="147"/>
    </location>
</feature>
<keyword evidence="4" id="KW-0813">Transport</keyword>
<evidence type="ECO:0000256" key="2">
    <source>
        <dbReference type="ARBA" id="ARBA00006939"/>
    </source>
</evidence>
<feature type="signal peptide" evidence="10">
    <location>
        <begin position="1"/>
        <end position="25"/>
    </location>
</feature>
<keyword evidence="10" id="KW-0732">Signal</keyword>
<evidence type="ECO:0000256" key="6">
    <source>
        <dbReference type="ARBA" id="ARBA00023065"/>
    </source>
</evidence>
<dbReference type="Proteomes" id="UP000013456">
    <property type="component" value="Chromosome 12"/>
</dbReference>
<dbReference type="GO" id="GO:0046873">
    <property type="term" value="F:metal ion transmembrane transporter activity"/>
    <property type="evidence" value="ECO:0007669"/>
    <property type="project" value="InterPro"/>
</dbReference>
<feature type="compositionally biased region" description="Polar residues" evidence="8">
    <location>
        <begin position="211"/>
        <end position="221"/>
    </location>
</feature>
<sequence>MKVHMHTKFCLICLLTFIFHHCNHCHEEHDHGPEALHRQHRGMTELEPSKFSKQAAENEKKYYIEKLFERYGENGRLSFFGLEKLLTNLGLGERKVVEINHEDLGHDHVSHLDILAVQEGKHFHSHNHQHSHNHLNSENQTVTSVSTKRNHKCDPEKETIEVSVKSDDKHMHDHNHRLRHHHRLHHHLDHNNTHHFHNDSITPSERGEPSNEPSTETNKTQEQSDVKLPKGKRKKKGRKSNENSEVITPGFPPNHDQGEQYEHNRVHKPDRVHNPGHSHVHLPERNGHDPGHGHQDLDPDNEGELRHTRKREAPHVKNNAIISLRKDLNEDDHHHECLNVTQLLKYYGHGANSPISTDLFTYLCPALLYQIDSRLCIEHFDKLLVEDINKDKNLVPEDEANIGASEGLFLLFWVQPSSRELLGSRLVLGSVCKETCGVIHLQVCQLQIPAPVLEGDFSLIQPKTWFLSFVGHEDLGLQMGFEGEPAEAIQFLQRVREFSQLFWYVAVVVLGAKVHDGKQKWFMKQNTEESAIGRKLSDHKLNNTPDSDWLQLKPLAGTDDSVVSEDRLNETELTDLEGQQESPPKNYLCIEEEKIIDHSHSDGLHTIHEHDLHAAAHNHHGENKTVLRKHNHQWHHKHSHHSHGPCHSGSDLKETGIANIAWMVIMGDGIHNFSDGLAIGAAFSAGLTGGISTSIAVFCHELPHELGNITLKILPDFIKCDFAVLLKAGMTVKQAIVYNLLSAMMAYIGMLIGTAVGQYANNITLWIFAVTAGMFLYVALVDMLPEMLHGDGDNEEHGFCPVGQFILQNLGLLFGFAIMLVIALYEDKIVFDIQF</sequence>
<feature type="transmembrane region" description="Helical" evidence="9">
    <location>
        <begin position="805"/>
        <end position="825"/>
    </location>
</feature>
<keyword evidence="4" id="KW-0862">Zinc</keyword>
<protein>
    <recommendedName>
        <fullName evidence="12">Solute carrier family 39 member 10</fullName>
    </recommendedName>
</protein>
<keyword evidence="4" id="KW-0864">Zinc transport</keyword>
<feature type="transmembrane region" description="Helical" evidence="9">
    <location>
        <begin position="736"/>
        <end position="756"/>
    </location>
</feature>
<keyword evidence="3 9" id="KW-0812">Transmembrane</keyword>
<evidence type="ECO:0008006" key="12">
    <source>
        <dbReference type="Google" id="ProtNLM"/>
    </source>
</evidence>
<dbReference type="EMBL" id="CM001264">
    <property type="protein sequence ID" value="EHH21544.1"/>
    <property type="molecule type" value="Genomic_DNA"/>
</dbReference>
<name>G7N8J4_MACMU</name>
<dbReference type="InterPro" id="IPR003689">
    <property type="entry name" value="ZIP"/>
</dbReference>
<evidence type="ECO:0000313" key="11">
    <source>
        <dbReference type="EMBL" id="EHH21544.1"/>
    </source>
</evidence>
<evidence type="ECO:0000256" key="5">
    <source>
        <dbReference type="ARBA" id="ARBA00022989"/>
    </source>
</evidence>
<evidence type="ECO:0000256" key="8">
    <source>
        <dbReference type="SAM" id="MobiDB-lite"/>
    </source>
</evidence>
<keyword evidence="7 9" id="KW-0472">Membrane</keyword>
<dbReference type="Pfam" id="PF02535">
    <property type="entry name" value="Zip"/>
    <property type="match status" value="1"/>
</dbReference>
<feature type="chain" id="PRO_5003500636" description="Solute carrier family 39 member 10" evidence="10">
    <location>
        <begin position="26"/>
        <end position="835"/>
    </location>
</feature>
<feature type="compositionally biased region" description="Basic and acidic residues" evidence="8">
    <location>
        <begin position="256"/>
        <end position="273"/>
    </location>
</feature>
<keyword evidence="6" id="KW-0406">Ion transport</keyword>
<keyword evidence="5 9" id="KW-1133">Transmembrane helix</keyword>
<evidence type="ECO:0000256" key="3">
    <source>
        <dbReference type="ARBA" id="ARBA00022692"/>
    </source>
</evidence>
<organism evidence="11">
    <name type="scientific">Macaca mulatta</name>
    <name type="common">Rhesus macaque</name>
    <dbReference type="NCBI Taxonomy" id="9544"/>
    <lineage>
        <taxon>Eukaryota</taxon>
        <taxon>Metazoa</taxon>
        <taxon>Chordata</taxon>
        <taxon>Craniata</taxon>
        <taxon>Vertebrata</taxon>
        <taxon>Euteleostomi</taxon>
        <taxon>Mammalia</taxon>
        <taxon>Eutheria</taxon>
        <taxon>Euarchontoglires</taxon>
        <taxon>Primates</taxon>
        <taxon>Haplorrhini</taxon>
        <taxon>Catarrhini</taxon>
        <taxon>Cercopithecidae</taxon>
        <taxon>Cercopithecinae</taxon>
        <taxon>Macaca</taxon>
    </lineage>
</organism>
<dbReference type="GO" id="GO:0006829">
    <property type="term" value="P:zinc ion transport"/>
    <property type="evidence" value="ECO:0007669"/>
    <property type="project" value="UniProtKB-KW"/>
</dbReference>
<evidence type="ECO:0000256" key="4">
    <source>
        <dbReference type="ARBA" id="ARBA00022906"/>
    </source>
</evidence>
<feature type="transmembrane region" description="Helical" evidence="9">
    <location>
        <begin position="763"/>
        <end position="785"/>
    </location>
</feature>
<dbReference type="AlphaFoldDB" id="G7N8J4"/>
<dbReference type="PANTHER" id="PTHR12191:SF14">
    <property type="entry name" value="ZINC TRANSPORTER ZIP10"/>
    <property type="match status" value="1"/>
</dbReference>
<reference evidence="11" key="1">
    <citation type="journal article" date="2011" name="Nat. Biotechnol.">
        <title>Genome sequencing and comparison of two nonhuman primate animal models, the cynomolgus and Chinese rhesus macaques.</title>
        <authorList>
            <person name="Yan G."/>
            <person name="Zhang G."/>
            <person name="Fang X."/>
            <person name="Zhang Y."/>
            <person name="Li C."/>
            <person name="Ling F."/>
            <person name="Cooper D.N."/>
            <person name="Li Q."/>
            <person name="Li Y."/>
            <person name="van Gool A.J."/>
            <person name="Du H."/>
            <person name="Chen J."/>
            <person name="Chen R."/>
            <person name="Zhang P."/>
            <person name="Huang Z."/>
            <person name="Thompson J.R."/>
            <person name="Meng Y."/>
            <person name="Bai Y."/>
            <person name="Wang J."/>
            <person name="Zhuo M."/>
            <person name="Wang T."/>
            <person name="Huang Y."/>
            <person name="Wei L."/>
            <person name="Li J."/>
            <person name="Wang Z."/>
            <person name="Hu H."/>
            <person name="Yang P."/>
            <person name="Le L."/>
            <person name="Stenson P.D."/>
            <person name="Li B."/>
            <person name="Liu X."/>
            <person name="Ball E.V."/>
            <person name="An N."/>
            <person name="Huang Q."/>
            <person name="Zhang Y."/>
            <person name="Fan W."/>
            <person name="Zhang X."/>
            <person name="Li Y."/>
            <person name="Wang W."/>
            <person name="Katze M.G."/>
            <person name="Su B."/>
            <person name="Nielsen R."/>
            <person name="Yang H."/>
            <person name="Wang J."/>
            <person name="Wang X."/>
            <person name="Wang J."/>
        </authorList>
    </citation>
    <scope>NUCLEOTIDE SEQUENCE [LARGE SCALE GENOMIC DNA]</scope>
    <source>
        <strain evidence="11">CR-5</strain>
    </source>
</reference>
<evidence type="ECO:0000256" key="10">
    <source>
        <dbReference type="SAM" id="SignalP"/>
    </source>
</evidence>
<comment type="similarity">
    <text evidence="2">Belongs to the ZIP transporter (TC 2.A.5) family.</text>
</comment>
<feature type="compositionally biased region" description="Basic residues" evidence="8">
    <location>
        <begin position="229"/>
        <end position="238"/>
    </location>
</feature>
<evidence type="ECO:0000256" key="9">
    <source>
        <dbReference type="SAM" id="Phobius"/>
    </source>
</evidence>
<evidence type="ECO:0000256" key="7">
    <source>
        <dbReference type="ARBA" id="ARBA00023136"/>
    </source>
</evidence>
<feature type="compositionally biased region" description="Basic and acidic residues" evidence="8">
    <location>
        <begin position="281"/>
        <end position="315"/>
    </location>
</feature>
<evidence type="ECO:0000256" key="1">
    <source>
        <dbReference type="ARBA" id="ARBA00004141"/>
    </source>
</evidence>
<dbReference type="GO" id="GO:0016020">
    <property type="term" value="C:membrane"/>
    <property type="evidence" value="ECO:0007669"/>
    <property type="project" value="UniProtKB-SubCell"/>
</dbReference>
<dbReference type="PANTHER" id="PTHR12191">
    <property type="entry name" value="SOLUTE CARRIER FAMILY 39"/>
    <property type="match status" value="1"/>
</dbReference>
<comment type="subcellular location">
    <subcellularLocation>
        <location evidence="1">Membrane</location>
        <topology evidence="1">Multi-pass membrane protein</topology>
    </subcellularLocation>
</comment>
<dbReference type="InterPro" id="IPR050799">
    <property type="entry name" value="ZIP_Transporter"/>
</dbReference>
<gene>
    <name evidence="11" type="ORF">EGK_04640</name>
</gene>
<accession>G7N8J4</accession>